<keyword evidence="5 8" id="KW-0223">Dioxygenase</keyword>
<evidence type="ECO:0000256" key="5">
    <source>
        <dbReference type="ARBA" id="ARBA00022964"/>
    </source>
</evidence>
<evidence type="ECO:0000256" key="3">
    <source>
        <dbReference type="ARBA" id="ARBA00022723"/>
    </source>
</evidence>
<sequence length="296" mass="32914">MLVKSLGYLGVASPDAKEWLEFGPEVLGMQVSERDDGSVRLRMDDADHRIAVQSGERNRMLYVGWDVGDEEVLEAAAESLRAQGIPFEFGSDDELADRGVRGLIAVIDSMGLRHELFYGQRILPKSFHPGRPMSKFVTGSQGLGHVVLATPDLKQADHFLRAVLGFKKSDEIYTFIDLWFYHCNPRHHSIALTPMPGVRGLHHVMVEVEDLDDVGIAYDLCMSRNIPLSMTLGRHVNDRMVSFYVRTPSGFDLEYGWGAATVDDETWTVAQYGAPSVWGHQMVAQTPPGALEPATE</sequence>
<dbReference type="Proteomes" id="UP001190465">
    <property type="component" value="Chromosome"/>
</dbReference>
<dbReference type="InterPro" id="IPR037523">
    <property type="entry name" value="VOC_core"/>
</dbReference>
<dbReference type="PROSITE" id="PS51819">
    <property type="entry name" value="VOC"/>
    <property type="match status" value="2"/>
</dbReference>
<dbReference type="Pfam" id="PF22632">
    <property type="entry name" value="BphC_D1"/>
    <property type="match status" value="1"/>
</dbReference>
<evidence type="ECO:0000256" key="6">
    <source>
        <dbReference type="ARBA" id="ARBA00023002"/>
    </source>
</evidence>
<dbReference type="CDD" id="cd07237">
    <property type="entry name" value="BphC1-RGP6_C_like"/>
    <property type="match status" value="1"/>
</dbReference>
<evidence type="ECO:0000256" key="2">
    <source>
        <dbReference type="ARBA" id="ARBA00008784"/>
    </source>
</evidence>
<keyword evidence="11" id="KW-1185">Reference proteome</keyword>
<proteinExistence type="inferred from homology"/>
<comment type="cofactor">
    <cofactor evidence="1 8">
        <name>Fe(2+)</name>
        <dbReference type="ChEBI" id="CHEBI:29033"/>
    </cofactor>
</comment>
<gene>
    <name evidence="10" type="ORF">MU0053_005106</name>
</gene>
<dbReference type="CDD" id="cd07252">
    <property type="entry name" value="BphC1-RGP6_N_like"/>
    <property type="match status" value="1"/>
</dbReference>
<dbReference type="PROSITE" id="PS00082">
    <property type="entry name" value="EXTRADIOL_DIOXYGENAS"/>
    <property type="match status" value="1"/>
</dbReference>
<dbReference type="EMBL" id="OY726397">
    <property type="protein sequence ID" value="CAJ1511189.1"/>
    <property type="molecule type" value="Genomic_DNA"/>
</dbReference>
<keyword evidence="7 8" id="KW-0408">Iron</keyword>
<dbReference type="Pfam" id="PF00903">
    <property type="entry name" value="Glyoxalase"/>
    <property type="match status" value="1"/>
</dbReference>
<dbReference type="Gene3D" id="3.10.180.10">
    <property type="entry name" value="2,3-Dihydroxybiphenyl 1,2-Dioxygenase, domain 1"/>
    <property type="match status" value="2"/>
</dbReference>
<reference evidence="10 11" key="1">
    <citation type="submission" date="2023-08" db="EMBL/GenBank/DDBJ databases">
        <authorList>
            <person name="Folkvardsen B D."/>
            <person name="Norman A."/>
        </authorList>
    </citation>
    <scope>NUCLEOTIDE SEQUENCE [LARGE SCALE GENOMIC DNA]</scope>
    <source>
        <strain evidence="10 11">Mu0053</strain>
    </source>
</reference>
<feature type="domain" description="VOC" evidence="9">
    <location>
        <begin position="5"/>
        <end position="119"/>
    </location>
</feature>
<name>A0ABM9M7J1_9MYCO</name>
<keyword evidence="3" id="KW-0479">Metal-binding</keyword>
<evidence type="ECO:0000259" key="9">
    <source>
        <dbReference type="PROSITE" id="PS51819"/>
    </source>
</evidence>
<evidence type="ECO:0000313" key="11">
    <source>
        <dbReference type="Proteomes" id="UP001190465"/>
    </source>
</evidence>
<organism evidence="10 11">
    <name type="scientific">[Mycobacterium] burgundiense</name>
    <dbReference type="NCBI Taxonomy" id="3064286"/>
    <lineage>
        <taxon>Bacteria</taxon>
        <taxon>Bacillati</taxon>
        <taxon>Actinomycetota</taxon>
        <taxon>Actinomycetes</taxon>
        <taxon>Mycobacteriales</taxon>
        <taxon>Mycobacteriaceae</taxon>
        <taxon>Mycolicibacterium</taxon>
    </lineage>
</organism>
<dbReference type="SUPFAM" id="SSF54593">
    <property type="entry name" value="Glyoxalase/Bleomycin resistance protein/Dihydroxybiphenyl dioxygenase"/>
    <property type="match status" value="1"/>
</dbReference>
<dbReference type="InterPro" id="IPR004360">
    <property type="entry name" value="Glyas_Fos-R_dOase_dom"/>
</dbReference>
<comment type="similarity">
    <text evidence="2 8">Belongs to the extradiol ring-cleavage dioxygenase family.</text>
</comment>
<evidence type="ECO:0000256" key="1">
    <source>
        <dbReference type="ARBA" id="ARBA00001954"/>
    </source>
</evidence>
<evidence type="ECO:0000256" key="4">
    <source>
        <dbReference type="ARBA" id="ARBA00022797"/>
    </source>
</evidence>
<accession>A0ABM9M7J1</accession>
<keyword evidence="4 8" id="KW-0058">Aromatic hydrocarbons catabolism</keyword>
<evidence type="ECO:0000256" key="7">
    <source>
        <dbReference type="ARBA" id="ARBA00023004"/>
    </source>
</evidence>
<dbReference type="RefSeq" id="WP_308480344.1">
    <property type="nucleotide sequence ID" value="NZ_OY726397.1"/>
</dbReference>
<keyword evidence="6 8" id="KW-0560">Oxidoreductase</keyword>
<evidence type="ECO:0000313" key="10">
    <source>
        <dbReference type="EMBL" id="CAJ1511189.1"/>
    </source>
</evidence>
<dbReference type="InterPro" id="IPR029068">
    <property type="entry name" value="Glyas_Bleomycin-R_OHBP_Dase"/>
</dbReference>
<evidence type="ECO:0000256" key="8">
    <source>
        <dbReference type="RuleBase" id="RU000683"/>
    </source>
</evidence>
<protein>
    <submittedName>
        <fullName evidence="10">VOC family protein</fullName>
    </submittedName>
</protein>
<feature type="domain" description="VOC" evidence="9">
    <location>
        <begin position="142"/>
        <end position="258"/>
    </location>
</feature>
<dbReference type="InterPro" id="IPR000486">
    <property type="entry name" value="Xdiol_ring_cleave_dOase_1/2"/>
</dbReference>